<name>A0A9P0JY82_ACAOB</name>
<proteinExistence type="predicted"/>
<feature type="non-terminal residue" evidence="2">
    <location>
        <position position="66"/>
    </location>
</feature>
<keyword evidence="3" id="KW-1185">Reference proteome</keyword>
<reference evidence="2" key="1">
    <citation type="submission" date="2022-03" db="EMBL/GenBank/DDBJ databases">
        <authorList>
            <person name="Sayadi A."/>
        </authorList>
    </citation>
    <scope>NUCLEOTIDE SEQUENCE</scope>
</reference>
<dbReference type="AlphaFoldDB" id="A0A9P0JY82"/>
<dbReference type="Proteomes" id="UP001152888">
    <property type="component" value="Unassembled WGS sequence"/>
</dbReference>
<dbReference type="EMBL" id="CAKOFQ010006707">
    <property type="protein sequence ID" value="CAH1963288.1"/>
    <property type="molecule type" value="Genomic_DNA"/>
</dbReference>
<organism evidence="2 3">
    <name type="scientific">Acanthoscelides obtectus</name>
    <name type="common">Bean weevil</name>
    <name type="synonym">Bruchus obtectus</name>
    <dbReference type="NCBI Taxonomy" id="200917"/>
    <lineage>
        <taxon>Eukaryota</taxon>
        <taxon>Metazoa</taxon>
        <taxon>Ecdysozoa</taxon>
        <taxon>Arthropoda</taxon>
        <taxon>Hexapoda</taxon>
        <taxon>Insecta</taxon>
        <taxon>Pterygota</taxon>
        <taxon>Neoptera</taxon>
        <taxon>Endopterygota</taxon>
        <taxon>Coleoptera</taxon>
        <taxon>Polyphaga</taxon>
        <taxon>Cucujiformia</taxon>
        <taxon>Chrysomeloidea</taxon>
        <taxon>Chrysomelidae</taxon>
        <taxon>Bruchinae</taxon>
        <taxon>Bruchini</taxon>
        <taxon>Acanthoscelides</taxon>
    </lineage>
</organism>
<evidence type="ECO:0000313" key="2">
    <source>
        <dbReference type="EMBL" id="CAH1963288.1"/>
    </source>
</evidence>
<evidence type="ECO:0000313" key="3">
    <source>
        <dbReference type="Proteomes" id="UP001152888"/>
    </source>
</evidence>
<feature type="region of interest" description="Disordered" evidence="1">
    <location>
        <begin position="1"/>
        <end position="30"/>
    </location>
</feature>
<sequence>FCLCSSKSGGVKESESESSDSLSFSSTATTRRRRIKRLRKQCNIYLRDKRKYYKVSLQKLEWADNN</sequence>
<evidence type="ECO:0000256" key="1">
    <source>
        <dbReference type="SAM" id="MobiDB-lite"/>
    </source>
</evidence>
<comment type="caution">
    <text evidence="2">The sequence shown here is derived from an EMBL/GenBank/DDBJ whole genome shotgun (WGS) entry which is preliminary data.</text>
</comment>
<gene>
    <name evidence="2" type="ORF">ACAOBT_LOCUS5133</name>
</gene>
<protein>
    <submittedName>
        <fullName evidence="2">Uncharacterized protein</fullName>
    </submittedName>
</protein>
<accession>A0A9P0JY82</accession>